<feature type="compositionally biased region" description="Gly residues" evidence="1">
    <location>
        <begin position="26"/>
        <end position="35"/>
    </location>
</feature>
<name>A0AAW0MGC6_9GOBI</name>
<gene>
    <name evidence="2" type="ORF">WMY93_032010</name>
</gene>
<dbReference type="EMBL" id="JBBPFD010000705">
    <property type="protein sequence ID" value="KAK7877276.1"/>
    <property type="molecule type" value="Genomic_DNA"/>
</dbReference>
<reference evidence="3" key="1">
    <citation type="submission" date="2024-04" db="EMBL/GenBank/DDBJ databases">
        <title>Salinicola lusitanus LLJ914,a marine bacterium isolated from the Okinawa Trough.</title>
        <authorList>
            <person name="Li J."/>
        </authorList>
    </citation>
    <scope>NUCLEOTIDE SEQUENCE [LARGE SCALE GENOMIC DNA]</scope>
</reference>
<feature type="compositionally biased region" description="Basic and acidic residues" evidence="1">
    <location>
        <begin position="1"/>
        <end position="12"/>
    </location>
</feature>
<protein>
    <submittedName>
        <fullName evidence="2">Uncharacterized protein</fullName>
    </submittedName>
</protein>
<feature type="non-terminal residue" evidence="2">
    <location>
        <position position="51"/>
    </location>
</feature>
<evidence type="ECO:0000313" key="3">
    <source>
        <dbReference type="Proteomes" id="UP001460270"/>
    </source>
</evidence>
<dbReference type="Proteomes" id="UP001460270">
    <property type="component" value="Unassembled WGS sequence"/>
</dbReference>
<dbReference type="AlphaFoldDB" id="A0AAW0MGC6"/>
<proteinExistence type="predicted"/>
<evidence type="ECO:0000313" key="2">
    <source>
        <dbReference type="EMBL" id="KAK7877276.1"/>
    </source>
</evidence>
<sequence>MGARAGGEEAGRDWSNGTSVEVLTGEEGGGGGGETAGMASSARRPITRERP</sequence>
<evidence type="ECO:0000256" key="1">
    <source>
        <dbReference type="SAM" id="MobiDB-lite"/>
    </source>
</evidence>
<keyword evidence="3" id="KW-1185">Reference proteome</keyword>
<accession>A0AAW0MGC6</accession>
<feature type="region of interest" description="Disordered" evidence="1">
    <location>
        <begin position="1"/>
        <end position="51"/>
    </location>
</feature>
<comment type="caution">
    <text evidence="2">The sequence shown here is derived from an EMBL/GenBank/DDBJ whole genome shotgun (WGS) entry which is preliminary data.</text>
</comment>
<organism evidence="2 3">
    <name type="scientific">Mugilogobius chulae</name>
    <name type="common">yellowstripe goby</name>
    <dbReference type="NCBI Taxonomy" id="88201"/>
    <lineage>
        <taxon>Eukaryota</taxon>
        <taxon>Metazoa</taxon>
        <taxon>Chordata</taxon>
        <taxon>Craniata</taxon>
        <taxon>Vertebrata</taxon>
        <taxon>Euteleostomi</taxon>
        <taxon>Actinopterygii</taxon>
        <taxon>Neopterygii</taxon>
        <taxon>Teleostei</taxon>
        <taxon>Neoteleostei</taxon>
        <taxon>Acanthomorphata</taxon>
        <taxon>Gobiaria</taxon>
        <taxon>Gobiiformes</taxon>
        <taxon>Gobioidei</taxon>
        <taxon>Gobiidae</taxon>
        <taxon>Gobionellinae</taxon>
        <taxon>Mugilogobius</taxon>
    </lineage>
</organism>